<comment type="caution">
    <text evidence="3">The sequence shown here is derived from an EMBL/GenBank/DDBJ whole genome shotgun (WGS) entry which is preliminary data.</text>
</comment>
<evidence type="ECO:0000313" key="3">
    <source>
        <dbReference type="EMBL" id="KTT68809.1"/>
    </source>
</evidence>
<gene>
    <name evidence="3" type="ORF">NS319_12290</name>
</gene>
<name>A0A147HV47_9SPHN</name>
<dbReference type="Gene3D" id="1.10.530.10">
    <property type="match status" value="1"/>
</dbReference>
<dbReference type="RefSeq" id="WP_058733860.1">
    <property type="nucleotide sequence ID" value="NZ_LDTD01000086.1"/>
</dbReference>
<evidence type="ECO:0000313" key="4">
    <source>
        <dbReference type="Proteomes" id="UP000072867"/>
    </source>
</evidence>
<dbReference type="Pfam" id="PF18809">
    <property type="entry name" value="PBECR1"/>
    <property type="match status" value="1"/>
</dbReference>
<organism evidence="3 4">
    <name type="scientific">Sphingomonas sanguinis</name>
    <dbReference type="NCBI Taxonomy" id="33051"/>
    <lineage>
        <taxon>Bacteria</taxon>
        <taxon>Pseudomonadati</taxon>
        <taxon>Pseudomonadota</taxon>
        <taxon>Alphaproteobacteria</taxon>
        <taxon>Sphingomonadales</taxon>
        <taxon>Sphingomonadaceae</taxon>
        <taxon>Sphingomonas</taxon>
    </lineage>
</organism>
<dbReference type="InterPro" id="IPR041092">
    <property type="entry name" value="PBECR1"/>
</dbReference>
<dbReference type="EMBL" id="LDTD01000086">
    <property type="protein sequence ID" value="KTT68809.1"/>
    <property type="molecule type" value="Genomic_DNA"/>
</dbReference>
<dbReference type="Proteomes" id="UP000072867">
    <property type="component" value="Unassembled WGS sequence"/>
</dbReference>
<feature type="domain" description="Phage-Barnase-EndoU-ColicinE5/D-RelE-like nuclease" evidence="2">
    <location>
        <begin position="584"/>
        <end position="674"/>
    </location>
</feature>
<dbReference type="AlphaFoldDB" id="A0A147HV47"/>
<protein>
    <recommendedName>
        <fullName evidence="2">Phage-Barnase-EndoU-ColicinE5/D-RelE-like nuclease domain-containing protein</fullName>
    </recommendedName>
</protein>
<dbReference type="PATRIC" id="fig|33051.3.peg.3695"/>
<reference evidence="3 4" key="1">
    <citation type="journal article" date="2016" name="Front. Microbiol.">
        <title>Genomic Resource of Rice Seed Associated Bacteria.</title>
        <authorList>
            <person name="Midha S."/>
            <person name="Bansal K."/>
            <person name="Sharma S."/>
            <person name="Kumar N."/>
            <person name="Patil P.P."/>
            <person name="Chaudhry V."/>
            <person name="Patil P.B."/>
        </authorList>
    </citation>
    <scope>NUCLEOTIDE SEQUENCE [LARGE SCALE GENOMIC DNA]</scope>
    <source>
        <strain evidence="3 4">NS319</strain>
    </source>
</reference>
<feature type="region of interest" description="Disordered" evidence="1">
    <location>
        <begin position="674"/>
        <end position="708"/>
    </location>
</feature>
<accession>A0A147HV47</accession>
<evidence type="ECO:0000256" key="1">
    <source>
        <dbReference type="SAM" id="MobiDB-lite"/>
    </source>
</evidence>
<sequence length="849" mass="90798">MTDQRSPLIAGTASTDPTFLQGRLGVSRPLPPPSLWDQFTTSIRGAAGNDDPAAAAARRRDAIEAAMQPIVDELRTRGVDDPAYTQRLARDGWSLSYNRDAIWRGIARARATDGKAFEGVEDDPAKFEQRIAAPVEATIAQERDVQARSGWAAWLPGQFIGGMADPINQIGMLAGAGTARSIAQAALRDARLNVGIELAQEPTRAIEEAKRGKVRGPGEVLATLGLAAGTGALFGGGVHALAESAAAARRSVAGQLADRMRRTIGEDRMTLEERAAVAALDREDEIAGVSPYQPGVGGDTHQARMAMARDQLQTGEVTPPPAPRFDWQKFAIKTGSAESSGRWNIQAEGSSAYGLYQITRPTWLRLLRKDPEYGRSNMDDEYWWGKRTNPAMQERVFKLLVDENKAALEKAGQPVTDGNMYLLHFAGQSGGTKILKALPDTPIEQIMSRGAIEANPFLKGKTAGDVVDWAHAKMGDAKHEGAILRKDVFEDDSAWAGAQAEADAAAREIAALDAERTVVPRPDEADIGDPRTWMMDDPVIAPQVKPVGMDWEPGATIVEGPRGSWLSAMRALRDAGEGEIAGALHHPDIGPIDVKWGAPGKAAPTWAGGYGLSHILAKHPEMEARLADLPEIIAGMDIVSNDGRTVRLRGDPHEAGVRLDWDGQEQRWLVTAYDPRGGDAPAASVSSRDAAVGRASPDHGAEGNIDPLPGAGKFADWIEAETGTRRWVVAPELTPELAARGYEMAIPAEDFAAMRGRWAAGERPIGADGGPPGAIEGFDGPDDIAAARQIDSLEHDLRMFLAEDEAAGLTVRLDEEGNVMSAADVLDELDTDWSVLDAAEACMRPGGDA</sequence>
<evidence type="ECO:0000259" key="2">
    <source>
        <dbReference type="Pfam" id="PF18809"/>
    </source>
</evidence>
<proteinExistence type="predicted"/>